<sequence>MTGRMREMGDDLDALAGRGASIAVGGQTRELPPLTLTRYAAARRFAREFAACLASDDVLDAIEAARPALDRSFKAATGVDPDEFADAAEAIEGFFALTRAVRDFSAGPLAAALLRGLEALGADRAVPDGASSSPGSSGADTPSPR</sequence>
<organism evidence="2 3">
    <name type="scientific">Rubellimicrobium thermophilum DSM 16684</name>
    <dbReference type="NCBI Taxonomy" id="1123069"/>
    <lineage>
        <taxon>Bacteria</taxon>
        <taxon>Pseudomonadati</taxon>
        <taxon>Pseudomonadota</taxon>
        <taxon>Alphaproteobacteria</taxon>
        <taxon>Rhodobacterales</taxon>
        <taxon>Roseobacteraceae</taxon>
        <taxon>Rubellimicrobium</taxon>
    </lineage>
</organism>
<evidence type="ECO:0000313" key="3">
    <source>
        <dbReference type="Proteomes" id="UP000015346"/>
    </source>
</evidence>
<reference evidence="2 3" key="1">
    <citation type="journal article" date="2013" name="Stand. Genomic Sci.">
        <title>Genome sequence of the reddish-pigmented Rubellimicrobium thermophilum type strain (DSM 16684(T)), a member of the Roseobacter clade.</title>
        <authorList>
            <person name="Fiebig A."/>
            <person name="Riedel T."/>
            <person name="Gronow S."/>
            <person name="Petersen J."/>
            <person name="Klenk H.P."/>
            <person name="Goker M."/>
        </authorList>
    </citation>
    <scope>NUCLEOTIDE SEQUENCE [LARGE SCALE GENOMIC DNA]</scope>
    <source>
        <strain evidence="2 3">DSM 16684</strain>
    </source>
</reference>
<evidence type="ECO:0000313" key="2">
    <source>
        <dbReference type="EMBL" id="EPX84569.1"/>
    </source>
</evidence>
<dbReference type="Proteomes" id="UP000015346">
    <property type="component" value="Unassembled WGS sequence"/>
</dbReference>
<evidence type="ECO:0000256" key="1">
    <source>
        <dbReference type="SAM" id="MobiDB-lite"/>
    </source>
</evidence>
<proteinExistence type="predicted"/>
<protein>
    <submittedName>
        <fullName evidence="2">Uncharacterized protein</fullName>
    </submittedName>
</protein>
<dbReference type="AlphaFoldDB" id="S9SE93"/>
<name>S9SE93_9RHOB</name>
<dbReference type="HOGENOM" id="CLU_1785468_0_0_5"/>
<keyword evidence="3" id="KW-1185">Reference proteome</keyword>
<feature type="region of interest" description="Disordered" evidence="1">
    <location>
        <begin position="124"/>
        <end position="145"/>
    </location>
</feature>
<dbReference type="EMBL" id="AOLV01000021">
    <property type="protein sequence ID" value="EPX84569.1"/>
    <property type="molecule type" value="Genomic_DNA"/>
</dbReference>
<comment type="caution">
    <text evidence="2">The sequence shown here is derived from an EMBL/GenBank/DDBJ whole genome shotgun (WGS) entry which is preliminary data.</text>
</comment>
<dbReference type="STRING" id="1123069.ruthe_02114"/>
<gene>
    <name evidence="2" type="ORF">ruthe_02114</name>
</gene>
<accession>S9SE93</accession>